<dbReference type="InterPro" id="IPR036396">
    <property type="entry name" value="Cyt_P450_sf"/>
</dbReference>
<dbReference type="InterPro" id="IPR050121">
    <property type="entry name" value="Cytochrome_P450_monoxygenase"/>
</dbReference>
<evidence type="ECO:0000256" key="3">
    <source>
        <dbReference type="ARBA" id="ARBA00022723"/>
    </source>
</evidence>
<dbReference type="GO" id="GO:0020037">
    <property type="term" value="F:heme binding"/>
    <property type="evidence" value="ECO:0007669"/>
    <property type="project" value="InterPro"/>
</dbReference>
<dbReference type="PRINTS" id="PR00385">
    <property type="entry name" value="P450"/>
</dbReference>
<keyword evidence="3 5" id="KW-0479">Metal-binding</keyword>
<comment type="cofactor">
    <cofactor evidence="1 5">
        <name>heme</name>
        <dbReference type="ChEBI" id="CHEBI:30413"/>
    </cofactor>
</comment>
<dbReference type="Gene3D" id="1.10.630.10">
    <property type="entry name" value="Cytochrome P450"/>
    <property type="match status" value="1"/>
</dbReference>
<dbReference type="PRINTS" id="PR00463">
    <property type="entry name" value="EP450I"/>
</dbReference>
<dbReference type="InterPro" id="IPR002401">
    <property type="entry name" value="Cyt_P450_E_grp-I"/>
</dbReference>
<dbReference type="PANTHER" id="PTHR24305">
    <property type="entry name" value="CYTOCHROME P450"/>
    <property type="match status" value="1"/>
</dbReference>
<gene>
    <name evidence="7" type="ORF">N7494_000012</name>
</gene>
<dbReference type="PANTHER" id="PTHR24305:SF232">
    <property type="entry name" value="P450, PUTATIVE (EUROFUNG)-RELATED"/>
    <property type="match status" value="1"/>
</dbReference>
<accession>A0AAD6GL36</accession>
<organism evidence="7 8">
    <name type="scientific">Penicillium frequentans</name>
    <dbReference type="NCBI Taxonomy" id="3151616"/>
    <lineage>
        <taxon>Eukaryota</taxon>
        <taxon>Fungi</taxon>
        <taxon>Dikarya</taxon>
        <taxon>Ascomycota</taxon>
        <taxon>Pezizomycotina</taxon>
        <taxon>Eurotiomycetes</taxon>
        <taxon>Eurotiomycetidae</taxon>
        <taxon>Eurotiales</taxon>
        <taxon>Aspergillaceae</taxon>
        <taxon>Penicillium</taxon>
    </lineage>
</organism>
<evidence type="ECO:0000313" key="7">
    <source>
        <dbReference type="EMBL" id="KAJ5556097.1"/>
    </source>
</evidence>
<dbReference type="GO" id="GO:0016705">
    <property type="term" value="F:oxidoreductase activity, acting on paired donors, with incorporation or reduction of molecular oxygen"/>
    <property type="evidence" value="ECO:0007669"/>
    <property type="project" value="InterPro"/>
</dbReference>
<dbReference type="AlphaFoldDB" id="A0AAD6GL36"/>
<feature type="transmembrane region" description="Helical" evidence="6">
    <location>
        <begin position="12"/>
        <end position="31"/>
    </location>
</feature>
<evidence type="ECO:0000313" key="8">
    <source>
        <dbReference type="Proteomes" id="UP001220324"/>
    </source>
</evidence>
<evidence type="ECO:0008006" key="9">
    <source>
        <dbReference type="Google" id="ProtNLM"/>
    </source>
</evidence>
<evidence type="ECO:0000256" key="1">
    <source>
        <dbReference type="ARBA" id="ARBA00001971"/>
    </source>
</evidence>
<keyword evidence="6" id="KW-0472">Membrane</keyword>
<evidence type="ECO:0000256" key="5">
    <source>
        <dbReference type="PIRSR" id="PIRSR602401-1"/>
    </source>
</evidence>
<keyword evidence="5" id="KW-0349">Heme</keyword>
<dbReference type="GO" id="GO:0004497">
    <property type="term" value="F:monooxygenase activity"/>
    <property type="evidence" value="ECO:0007669"/>
    <property type="project" value="InterPro"/>
</dbReference>
<keyword evidence="8" id="KW-1185">Reference proteome</keyword>
<feature type="binding site" description="axial binding residue" evidence="5">
    <location>
        <position position="456"/>
    </location>
    <ligand>
        <name>heme</name>
        <dbReference type="ChEBI" id="CHEBI:30413"/>
    </ligand>
    <ligandPart>
        <name>Fe</name>
        <dbReference type="ChEBI" id="CHEBI:18248"/>
    </ligandPart>
</feature>
<comment type="caution">
    <text evidence="7">The sequence shown here is derived from an EMBL/GenBank/DDBJ whole genome shotgun (WGS) entry which is preliminary data.</text>
</comment>
<evidence type="ECO:0000256" key="2">
    <source>
        <dbReference type="ARBA" id="ARBA00010617"/>
    </source>
</evidence>
<name>A0AAD6GL36_9EURO</name>
<dbReference type="InterPro" id="IPR001128">
    <property type="entry name" value="Cyt_P450"/>
</dbReference>
<evidence type="ECO:0000256" key="4">
    <source>
        <dbReference type="ARBA" id="ARBA00023004"/>
    </source>
</evidence>
<dbReference type="Pfam" id="PF00067">
    <property type="entry name" value="p450"/>
    <property type="match status" value="1"/>
</dbReference>
<reference evidence="7 8" key="1">
    <citation type="journal article" date="2023" name="IMA Fungus">
        <title>Comparative genomic study of the Penicillium genus elucidates a diverse pangenome and 15 lateral gene transfer events.</title>
        <authorList>
            <person name="Petersen C."/>
            <person name="Sorensen T."/>
            <person name="Nielsen M.R."/>
            <person name="Sondergaard T.E."/>
            <person name="Sorensen J.L."/>
            <person name="Fitzpatrick D.A."/>
            <person name="Frisvad J.C."/>
            <person name="Nielsen K.L."/>
        </authorList>
    </citation>
    <scope>NUCLEOTIDE SEQUENCE [LARGE SCALE GENOMIC DNA]</scope>
    <source>
        <strain evidence="7 8">IBT 35679</strain>
    </source>
</reference>
<keyword evidence="6" id="KW-0812">Transmembrane</keyword>
<dbReference type="GO" id="GO:0043386">
    <property type="term" value="P:mycotoxin biosynthetic process"/>
    <property type="evidence" value="ECO:0007669"/>
    <property type="project" value="UniProtKB-ARBA"/>
</dbReference>
<keyword evidence="6" id="KW-1133">Transmembrane helix</keyword>
<sequence>MATYALSYAEVSRPFMVFILVALALSSVWIYRQIFHSLAKVPGPTLARYTGLWRDWQYFKGNWHDVVIDLHAKYGRVVRVAPDELSLVDEKAMKKIYGHGTGNNSPKTEWYSTWHIPKTGPGLFATQDQKEHAFLRKRVAGAYSMTTILKGEEIIQRCFDLLFEKLKEHSNEVVDMSEWTNAVAYDVVGELAYGEQLGHLETETDVMGVRKAIFDGFFMMGTLGHFKYLGRGQTLNRPSVGKITKLLGIPNAFANFRQWSVERVNDRRKNPVARHDMLNHFLQMKAKDGSPASDGEVLIEAMNIVGAGADTTSIGMRACLYYVCSNSLIYRKLQAELDEYFCDREAKGIPASQGSSYNEIRQLPYLHAVISEATRLHPSIVWQLLRKAPPDLIVDGFTIPPGTNVGISPRAQNRDPDIWGEDANEFRPERWVEDEEKAKYFENVTMTFGGNGPRMCIGRNIALVEMHKYIAQLLYNFDVQLVDPSRPWHITTYWFAYQHEMKVCVKVREGRMITT</sequence>
<dbReference type="SUPFAM" id="SSF48264">
    <property type="entry name" value="Cytochrome P450"/>
    <property type="match status" value="1"/>
</dbReference>
<dbReference type="Proteomes" id="UP001220324">
    <property type="component" value="Unassembled WGS sequence"/>
</dbReference>
<proteinExistence type="inferred from homology"/>
<keyword evidence="4 5" id="KW-0408">Iron</keyword>
<evidence type="ECO:0000256" key="6">
    <source>
        <dbReference type="SAM" id="Phobius"/>
    </source>
</evidence>
<dbReference type="GO" id="GO:0005506">
    <property type="term" value="F:iron ion binding"/>
    <property type="evidence" value="ECO:0007669"/>
    <property type="project" value="InterPro"/>
</dbReference>
<comment type="similarity">
    <text evidence="2">Belongs to the cytochrome P450 family.</text>
</comment>
<dbReference type="EMBL" id="JAQIZZ010000001">
    <property type="protein sequence ID" value="KAJ5556097.1"/>
    <property type="molecule type" value="Genomic_DNA"/>
</dbReference>
<protein>
    <recommendedName>
        <fullName evidence="9">Pisatin demethylase</fullName>
    </recommendedName>
</protein>
<dbReference type="CDD" id="cd11060">
    <property type="entry name" value="CYP57A1-like"/>
    <property type="match status" value="1"/>
</dbReference>